<feature type="transmembrane region" description="Helical" evidence="4">
    <location>
        <begin position="43"/>
        <end position="63"/>
    </location>
</feature>
<evidence type="ECO:0000256" key="1">
    <source>
        <dbReference type="ARBA" id="ARBA00010515"/>
    </source>
</evidence>
<accession>A0AAV0TED8</accession>
<dbReference type="InterPro" id="IPR029058">
    <property type="entry name" value="AB_hydrolase_fold"/>
</dbReference>
<dbReference type="AlphaFoldDB" id="A0AAV0TED8"/>
<dbReference type="GO" id="GO:0016787">
    <property type="term" value="F:hydrolase activity"/>
    <property type="evidence" value="ECO:0007669"/>
    <property type="project" value="UniProtKB-KW"/>
</dbReference>
<organism evidence="6 7">
    <name type="scientific">Hyaloperonospora brassicae</name>
    <name type="common">Brassica downy mildew</name>
    <name type="synonym">Peronospora brassicae</name>
    <dbReference type="NCBI Taxonomy" id="162125"/>
    <lineage>
        <taxon>Eukaryota</taxon>
        <taxon>Sar</taxon>
        <taxon>Stramenopiles</taxon>
        <taxon>Oomycota</taxon>
        <taxon>Peronosporomycetes</taxon>
        <taxon>Peronosporales</taxon>
        <taxon>Peronosporaceae</taxon>
        <taxon>Hyaloperonospora</taxon>
    </lineage>
</organism>
<dbReference type="PANTHER" id="PTHR48081:SF8">
    <property type="entry name" value="ALPHA_BETA HYDROLASE FOLD-3 DOMAIN-CONTAINING PROTEIN-RELATED"/>
    <property type="match status" value="1"/>
</dbReference>
<feature type="domain" description="Alpha/beta hydrolase fold-3" evidence="5">
    <location>
        <begin position="192"/>
        <end position="407"/>
    </location>
</feature>
<dbReference type="PROSITE" id="PS01174">
    <property type="entry name" value="LIPASE_GDXG_SER"/>
    <property type="match status" value="1"/>
</dbReference>
<comment type="similarity">
    <text evidence="1">Belongs to the 'GDXG' lipolytic enzyme family.</text>
</comment>
<evidence type="ECO:0000313" key="6">
    <source>
        <dbReference type="EMBL" id="CAI5718884.1"/>
    </source>
</evidence>
<keyword evidence="4" id="KW-1133">Transmembrane helix</keyword>
<evidence type="ECO:0000259" key="5">
    <source>
        <dbReference type="Pfam" id="PF07859"/>
    </source>
</evidence>
<dbReference type="SUPFAM" id="SSF53474">
    <property type="entry name" value="alpha/beta-Hydrolases"/>
    <property type="match status" value="1"/>
</dbReference>
<dbReference type="InterPro" id="IPR033140">
    <property type="entry name" value="Lipase_GDXG_put_SER_AS"/>
</dbReference>
<comment type="caution">
    <text evidence="6">The sequence shown here is derived from an EMBL/GenBank/DDBJ whole genome shotgun (WGS) entry which is preliminary data.</text>
</comment>
<dbReference type="InterPro" id="IPR013094">
    <property type="entry name" value="AB_hydrolase_3"/>
</dbReference>
<keyword evidence="4" id="KW-0472">Membrane</keyword>
<dbReference type="EMBL" id="CANTFL010000223">
    <property type="protein sequence ID" value="CAI5718884.1"/>
    <property type="molecule type" value="Genomic_DNA"/>
</dbReference>
<dbReference type="Pfam" id="PF07859">
    <property type="entry name" value="Abhydrolase_3"/>
    <property type="match status" value="1"/>
</dbReference>
<protein>
    <recommendedName>
        <fullName evidence="5">Alpha/beta hydrolase fold-3 domain-containing protein</fullName>
    </recommendedName>
</protein>
<name>A0AAV0TED8_HYABA</name>
<dbReference type="Gene3D" id="3.40.50.1820">
    <property type="entry name" value="alpha/beta hydrolase"/>
    <property type="match status" value="1"/>
</dbReference>
<evidence type="ECO:0000256" key="2">
    <source>
        <dbReference type="ARBA" id="ARBA00022801"/>
    </source>
</evidence>
<sequence>MKYVRQHVHKLARRRVLGYAAAYTVPIFLVIAAASLWVNATFLQWLGLAHLVLLSKLVLLLALHEVLRPFCLSFPDVCTLAAHVNAAAHAAVLQSVRRGLHPKFPEWTLWYEWFQAIAFAAGQQNGGHILKLHNALAFRRNFELIGRVLGIWACWRHNKDLESFRYNGLEHLWLRSRPSCNNFVDVKRRIVVLYYHGGGYALFSPRFFVDFASRLLTEVQRQLQAVCGQADDCAAMDVQILLANYRKLPEVCFPAPLNDAMMMFDYLVHHEHVLPQNIILAGDSAGAGLALATLLRLRQAGREMPLAALCNCPYADLSADVAVSEYCFISKSMLDAIRDLCVRNTPWWSWREGAMLQADLRGLPPLFVQTAEFDILHQQSLQLVKNARSDGVDVELDVHEHMPHVFTLFPHFIIPQSSVGIERLAAFVTRQVTAQQLPVQFPMAAPPF</sequence>
<dbReference type="InterPro" id="IPR050300">
    <property type="entry name" value="GDXG_lipolytic_enzyme"/>
</dbReference>
<feature type="transmembrane region" description="Helical" evidence="4">
    <location>
        <begin position="16"/>
        <end position="37"/>
    </location>
</feature>
<feature type="active site" evidence="3">
    <location>
        <position position="284"/>
    </location>
</feature>
<proteinExistence type="inferred from homology"/>
<reference evidence="6" key="1">
    <citation type="submission" date="2022-12" db="EMBL/GenBank/DDBJ databases">
        <authorList>
            <person name="Webb A."/>
        </authorList>
    </citation>
    <scope>NUCLEOTIDE SEQUENCE</scope>
    <source>
        <strain evidence="6">Hp1</strain>
    </source>
</reference>
<evidence type="ECO:0000313" key="7">
    <source>
        <dbReference type="Proteomes" id="UP001162031"/>
    </source>
</evidence>
<evidence type="ECO:0000256" key="3">
    <source>
        <dbReference type="PROSITE-ProRule" id="PRU10038"/>
    </source>
</evidence>
<evidence type="ECO:0000256" key="4">
    <source>
        <dbReference type="SAM" id="Phobius"/>
    </source>
</evidence>
<dbReference type="PANTHER" id="PTHR48081">
    <property type="entry name" value="AB HYDROLASE SUPERFAMILY PROTEIN C4A8.06C"/>
    <property type="match status" value="1"/>
</dbReference>
<keyword evidence="2" id="KW-0378">Hydrolase</keyword>
<keyword evidence="7" id="KW-1185">Reference proteome</keyword>
<gene>
    <name evidence="6" type="ORF">HBR001_LOCUS2087</name>
</gene>
<dbReference type="Proteomes" id="UP001162031">
    <property type="component" value="Unassembled WGS sequence"/>
</dbReference>
<keyword evidence="4" id="KW-0812">Transmembrane</keyword>